<reference evidence="2 3" key="1">
    <citation type="submission" date="2021-08" db="EMBL/GenBank/DDBJ databases">
        <title>Draft Genome Sequence of Phanerochaete sordida strain YK-624.</title>
        <authorList>
            <person name="Mori T."/>
            <person name="Dohra H."/>
            <person name="Suzuki T."/>
            <person name="Kawagishi H."/>
            <person name="Hirai H."/>
        </authorList>
    </citation>
    <scope>NUCLEOTIDE SEQUENCE [LARGE SCALE GENOMIC DNA]</scope>
    <source>
        <strain evidence="2 3">YK-624</strain>
    </source>
</reference>
<dbReference type="EMBL" id="BPQB01000001">
    <property type="protein sequence ID" value="GJE84644.1"/>
    <property type="molecule type" value="Genomic_DNA"/>
</dbReference>
<comment type="caution">
    <text evidence="2">The sequence shown here is derived from an EMBL/GenBank/DDBJ whole genome shotgun (WGS) entry which is preliminary data.</text>
</comment>
<name>A0A9P3FYI8_9APHY</name>
<protein>
    <submittedName>
        <fullName evidence="2">Uncharacterized protein</fullName>
    </submittedName>
</protein>
<organism evidence="2 3">
    <name type="scientific">Phanerochaete sordida</name>
    <dbReference type="NCBI Taxonomy" id="48140"/>
    <lineage>
        <taxon>Eukaryota</taxon>
        <taxon>Fungi</taxon>
        <taxon>Dikarya</taxon>
        <taxon>Basidiomycota</taxon>
        <taxon>Agaricomycotina</taxon>
        <taxon>Agaricomycetes</taxon>
        <taxon>Polyporales</taxon>
        <taxon>Phanerochaetaceae</taxon>
        <taxon>Phanerochaete</taxon>
    </lineage>
</organism>
<evidence type="ECO:0000313" key="3">
    <source>
        <dbReference type="Proteomes" id="UP000703269"/>
    </source>
</evidence>
<proteinExistence type="predicted"/>
<feature type="region of interest" description="Disordered" evidence="1">
    <location>
        <begin position="34"/>
        <end position="73"/>
    </location>
</feature>
<gene>
    <name evidence="2" type="ORF">PsYK624_007200</name>
</gene>
<keyword evidence="3" id="KW-1185">Reference proteome</keyword>
<sequence length="73" mass="7811">MCEKDSLACRGAAAGCWPSGRDEIALVSFGALEQQASSSDDRDGARRRAMRAAELCPRSPRPAPRLPQPARKG</sequence>
<accession>A0A9P3FYI8</accession>
<dbReference type="Proteomes" id="UP000703269">
    <property type="component" value="Unassembled WGS sequence"/>
</dbReference>
<evidence type="ECO:0000256" key="1">
    <source>
        <dbReference type="SAM" id="MobiDB-lite"/>
    </source>
</evidence>
<dbReference type="AlphaFoldDB" id="A0A9P3FYI8"/>
<evidence type="ECO:0000313" key="2">
    <source>
        <dbReference type="EMBL" id="GJE84644.1"/>
    </source>
</evidence>